<dbReference type="Gene3D" id="3.40.50.300">
    <property type="entry name" value="P-loop containing nucleotide triphosphate hydrolases"/>
    <property type="match status" value="1"/>
</dbReference>
<feature type="domain" description="Tr-type G" evidence="4">
    <location>
        <begin position="17"/>
        <end position="261"/>
    </location>
</feature>
<dbReference type="InterPro" id="IPR000640">
    <property type="entry name" value="EFG_V-like"/>
</dbReference>
<protein>
    <submittedName>
        <fullName evidence="6 7">Elongation factor Tu GTP-binding domain-containing protein 1</fullName>
    </submittedName>
</protein>
<dbReference type="InterPro" id="IPR020568">
    <property type="entry name" value="Ribosomal_Su5_D2-typ_SF"/>
</dbReference>
<dbReference type="InterPro" id="IPR014721">
    <property type="entry name" value="Ribsml_uS5_D2-typ_fold_subgr"/>
</dbReference>
<evidence type="ECO:0000313" key="7">
    <source>
        <dbReference type="RefSeq" id="XP_015262910.1"/>
    </source>
</evidence>
<dbReference type="PANTHER" id="PTHR42908:SF3">
    <property type="entry name" value="ELONGATION FACTOR-LIKE GTPASE 1"/>
    <property type="match status" value="1"/>
</dbReference>
<keyword evidence="1" id="KW-0547">Nucleotide-binding</keyword>
<dbReference type="Pfam" id="PF14492">
    <property type="entry name" value="EFG_III"/>
    <property type="match status" value="1"/>
</dbReference>
<dbReference type="Pfam" id="PF25118">
    <property type="entry name" value="EFL1"/>
    <property type="match status" value="1"/>
</dbReference>
<dbReference type="PANTHER" id="PTHR42908">
    <property type="entry name" value="TRANSLATION ELONGATION FACTOR-RELATED"/>
    <property type="match status" value="1"/>
</dbReference>
<dbReference type="GO" id="GO:0003746">
    <property type="term" value="F:translation elongation factor activity"/>
    <property type="evidence" value="ECO:0007669"/>
    <property type="project" value="UniProtKB-KW"/>
</dbReference>
<dbReference type="PROSITE" id="PS51722">
    <property type="entry name" value="G_TR_2"/>
    <property type="match status" value="1"/>
</dbReference>
<dbReference type="RefSeq" id="XP_015262909.1">
    <property type="nucleotide sequence ID" value="XM_015407423.1"/>
</dbReference>
<gene>
    <name evidence="6 7" type="primary">EFL1</name>
</gene>
<dbReference type="InterPro" id="IPR009000">
    <property type="entry name" value="Transl_B-barrel_sf"/>
</dbReference>
<keyword evidence="6 7" id="KW-0251">Elongation factor</keyword>
<evidence type="ECO:0000313" key="6">
    <source>
        <dbReference type="RefSeq" id="XP_015262909.1"/>
    </source>
</evidence>
<dbReference type="InterPro" id="IPR005225">
    <property type="entry name" value="Small_GTP-bd"/>
</dbReference>
<dbReference type="Proteomes" id="UP000694871">
    <property type="component" value="Unplaced"/>
</dbReference>
<evidence type="ECO:0000256" key="3">
    <source>
        <dbReference type="SAM" id="MobiDB-lite"/>
    </source>
</evidence>
<dbReference type="Gene3D" id="3.30.70.870">
    <property type="entry name" value="Elongation Factor G (Translational Gtpase), domain 3"/>
    <property type="match status" value="1"/>
</dbReference>
<dbReference type="Pfam" id="PF00009">
    <property type="entry name" value="GTP_EFTU"/>
    <property type="match status" value="1"/>
</dbReference>
<dbReference type="SUPFAM" id="SSF50447">
    <property type="entry name" value="Translation proteins"/>
    <property type="match status" value="1"/>
</dbReference>
<organism evidence="5 7">
    <name type="scientific">Gekko japonicus</name>
    <name type="common">Schlegel's Japanese gecko</name>
    <dbReference type="NCBI Taxonomy" id="146911"/>
    <lineage>
        <taxon>Eukaryota</taxon>
        <taxon>Metazoa</taxon>
        <taxon>Chordata</taxon>
        <taxon>Craniata</taxon>
        <taxon>Vertebrata</taxon>
        <taxon>Euteleostomi</taxon>
        <taxon>Lepidosauria</taxon>
        <taxon>Squamata</taxon>
        <taxon>Bifurcata</taxon>
        <taxon>Gekkota</taxon>
        <taxon>Gekkonidae</taxon>
        <taxon>Gekkoninae</taxon>
        <taxon>Gekko</taxon>
    </lineage>
</organism>
<dbReference type="CDD" id="cd04096">
    <property type="entry name" value="eEF2_snRNP_like_C"/>
    <property type="match status" value="1"/>
</dbReference>
<evidence type="ECO:0000259" key="4">
    <source>
        <dbReference type="PROSITE" id="PS51722"/>
    </source>
</evidence>
<dbReference type="CDD" id="cd16261">
    <property type="entry name" value="EF2_snRNP_III"/>
    <property type="match status" value="1"/>
</dbReference>
<dbReference type="InterPro" id="IPR041095">
    <property type="entry name" value="EFG_II"/>
</dbReference>
<reference evidence="6 7" key="1">
    <citation type="submission" date="2025-05" db="UniProtKB">
        <authorList>
            <consortium name="RefSeq"/>
        </authorList>
    </citation>
    <scope>IDENTIFICATION</scope>
</reference>
<dbReference type="RefSeq" id="XP_015262910.1">
    <property type="nucleotide sequence ID" value="XM_015407424.1"/>
</dbReference>
<dbReference type="CDD" id="cd01885">
    <property type="entry name" value="EF2"/>
    <property type="match status" value="1"/>
</dbReference>
<sequence length="1138" mass="127404">MVLTSLSKMTGLQKKTACIRNICILAHVDHGKTTLADCLISSNGIISSRLAGKLRYLDSREDEQIRGITMKSSAITLLFGKDDQEYLINLIDSPGHVDFSSEVSTAVRLCDGCIVVVDAVEGVCSQTHAVLRQAWLENIRPVLVINKLDRLIMELKFTPQEAYSHLKNILEQVNAITATLFTSKVLEERAEKDMETQLTSDSALRDQVYDWSAGLECTDDSHLYFSPDQGNVVFASAIDGWGFGIEHFAKLYSQKIGIKQSVLLKTLWGDYYLNTKAKKIMKSDQSKGKKPLFVQLVLDNIWSLYEAVTKKDKEKIDKIVSSLGLKIGARESRHTDPKVQLNAICSQWLPISQAVLSMVCKKLPSPLDITVERVEKLMSVGAKAFDFFPQETQDLKDVFMKCSSEETAPVIVFVSKMFAVDAKTLPQNKPRPLSQEEIAHRRELVRQRHAEKLAATQRPELAQPDAGGSPMDQSIKAGGMKEDDQPPVNQMETLTMATVKQEAEIKEVFVAFARVFSGVVKKGQKLFVLGPKYDPAESLHKLPSGCSATDDLPPVPHLACCTLEDLYLLMGRELEQLEEVPSGNVLGIGGLQEFVLKSATLCSSPACPPFTPLNFEATPIVRVAIEPKHPSEMPQLVKGMKLLNQADPCVQVLIQETGEHVLITAGEVHLQRCLDDLKERFARVEISVSKPIIPFRETITRPPKVDMVNEEIGKQQKVAVIHQSKEEQNKIPEGVQVGVDGLVTMSTANKYATLSVGAMPLPEEFTQLLEENCDLIRTMEQFTSSLNEDKKTLEINQKTLDQIREFKQKLEQKLQGRKWRNAVDCIWSFGPRKCGPNILLNRFEGYERSVWQCLDKGVKEASLYRDFDNSIVSGFQLATLSGPMCEEPLMGVCFSVEKWDMSRFVEQMSVNRQDLEEKAAGETLVTEEAAPVSTGRDSKLSSESNEIQESDQQPFKLPSKRKGGETVLADCYGPFSGQLMATMKEACRYAMQVKPQRLMAAMYTCEIMATAEVLGRVYAVLSKREGRVLQEEMKEGTDMFIIKAVLPVAESFGFADEIRKRTSGLASPQLVFSHWEVISDDPFWVPTTEEEYLHFGEKADSENQARKYMNAVRKRKGLYVDEKIVEHGEKQRTLGRNK</sequence>
<dbReference type="InterPro" id="IPR035647">
    <property type="entry name" value="EFG_III/V"/>
</dbReference>
<dbReference type="SMART" id="SM00838">
    <property type="entry name" value="EFG_C"/>
    <property type="match status" value="1"/>
</dbReference>
<dbReference type="Gene3D" id="2.40.30.10">
    <property type="entry name" value="Translation factors"/>
    <property type="match status" value="1"/>
</dbReference>
<keyword evidence="5" id="KW-1185">Reference proteome</keyword>
<dbReference type="CDD" id="cd01681">
    <property type="entry name" value="aeEF2_snRNP_like_IV"/>
    <property type="match status" value="1"/>
</dbReference>
<dbReference type="SUPFAM" id="SSF52540">
    <property type="entry name" value="P-loop containing nucleoside triphosphate hydrolases"/>
    <property type="match status" value="1"/>
</dbReference>
<dbReference type="InterPro" id="IPR000795">
    <property type="entry name" value="T_Tr_GTP-bd_dom"/>
</dbReference>
<dbReference type="Pfam" id="PF00679">
    <property type="entry name" value="EFG_C"/>
    <property type="match status" value="1"/>
</dbReference>
<dbReference type="InterPro" id="IPR027417">
    <property type="entry name" value="P-loop_NTPase"/>
</dbReference>
<dbReference type="Gene3D" id="3.30.230.10">
    <property type="match status" value="1"/>
</dbReference>
<feature type="region of interest" description="Disordered" evidence="3">
    <location>
        <begin position="920"/>
        <end position="961"/>
    </location>
</feature>
<evidence type="ECO:0000256" key="1">
    <source>
        <dbReference type="ARBA" id="ARBA00022741"/>
    </source>
</evidence>
<keyword evidence="6 7" id="KW-0648">Protein biosynthesis</keyword>
<keyword evidence="2" id="KW-0342">GTP-binding</keyword>
<accession>A0ABM1JN73</accession>
<evidence type="ECO:0000313" key="5">
    <source>
        <dbReference type="Proteomes" id="UP000694871"/>
    </source>
</evidence>
<dbReference type="CDD" id="cd16268">
    <property type="entry name" value="EF2_II"/>
    <property type="match status" value="1"/>
</dbReference>
<feature type="compositionally biased region" description="Polar residues" evidence="3">
    <location>
        <begin position="941"/>
        <end position="953"/>
    </location>
</feature>
<dbReference type="SUPFAM" id="SSF54980">
    <property type="entry name" value="EF-G C-terminal domain-like"/>
    <property type="match status" value="2"/>
</dbReference>
<feature type="region of interest" description="Disordered" evidence="3">
    <location>
        <begin position="455"/>
        <end position="487"/>
    </location>
</feature>
<dbReference type="PRINTS" id="PR00315">
    <property type="entry name" value="ELONGATNFCT"/>
</dbReference>
<evidence type="ECO:0000256" key="2">
    <source>
        <dbReference type="ARBA" id="ARBA00023134"/>
    </source>
</evidence>
<proteinExistence type="predicted"/>
<dbReference type="Gene3D" id="3.90.1430.10">
    <property type="entry name" value="Yeast translation eEF2 (G' domain)"/>
    <property type="match status" value="1"/>
</dbReference>
<dbReference type="NCBIfam" id="TIGR00231">
    <property type="entry name" value="small_GTP"/>
    <property type="match status" value="1"/>
</dbReference>
<dbReference type="GeneID" id="107107166"/>
<dbReference type="InterPro" id="IPR056752">
    <property type="entry name" value="EFL1"/>
</dbReference>
<name>A0ABM1JN73_GEKJA</name>
<dbReference type="SUPFAM" id="SSF54211">
    <property type="entry name" value="Ribosomal protein S5 domain 2-like"/>
    <property type="match status" value="1"/>
</dbReference>
<dbReference type="Gene3D" id="3.30.70.240">
    <property type="match status" value="1"/>
</dbReference>